<reference evidence="1 2" key="1">
    <citation type="submission" date="2015-11" db="EMBL/GenBank/DDBJ databases">
        <title>Comparative analysis of genome sequences of three different virulent isolates of white spot syndrome virus.</title>
        <authorList>
            <person name="Gao M."/>
            <person name="Yang F."/>
            <person name="Xu L."/>
            <person name="Li F."/>
        </authorList>
    </citation>
    <scope>NUCLEOTIDE SEQUENCE [LARGE SCALE GENOMIC DNA]</scope>
    <source>
        <strain evidence="1 2">CN01</strain>
    </source>
</reference>
<proteinExistence type="predicted"/>
<dbReference type="Proteomes" id="UP000201165">
    <property type="component" value="Segment"/>
</dbReference>
<sequence>MEAGLATVLQQDVGINSNMNGIVDGRLDEVIDAALAGRNIYDEGVKPYAQSVYDNIIRTKDDKIRTIISASNPSPTAQAKDYTAWTTDMINRLWADPRAAIQTHATPSSDLDGLINKILSTPEDITDNIDTKVPTLINTINPRSDFAVSICRIVFNKDAFAEQFNLAPGMGFKDNYNIVRVAQDRESLPYDNKNIILQITSAGIVPGHEDVDNGPKRSFEFNMTNYTNKSCFVRIFNQFETRKVSKGASAWAQSFSGVMGPKQTKKFSLRIKSNGGNDAYLLLYCMVTYFS</sequence>
<dbReference type="RefSeq" id="YP_009220628.1">
    <property type="nucleotide sequence ID" value="NC_003225.3"/>
</dbReference>
<organism evidence="1 2">
    <name type="scientific">White spot syndrome virus</name>
    <dbReference type="NCBI Taxonomy" id="342409"/>
    <lineage>
        <taxon>Viruses</taxon>
        <taxon>Viruses incertae sedis</taxon>
        <taxon>Naldaviricetes</taxon>
        <taxon>Nimaviridae</taxon>
        <taxon>Whispovirus</taxon>
    </lineage>
</organism>
<dbReference type="KEGG" id="vg:26680411"/>
<accession>A0A0S2E700</accession>
<protein>
    <submittedName>
        <fullName evidence="1">Uncharacterized protein</fullName>
    </submittedName>
</protein>
<name>A0A0S2E700_9VIRU</name>
<dbReference type="GeneID" id="26680411"/>
<evidence type="ECO:0000313" key="2">
    <source>
        <dbReference type="Proteomes" id="UP000201165"/>
    </source>
</evidence>
<evidence type="ECO:0000313" key="1">
    <source>
        <dbReference type="EMBL" id="ALN66597.1"/>
    </source>
</evidence>
<dbReference type="EMBL" id="KT995472">
    <property type="protein sequence ID" value="ALN66597.1"/>
    <property type="molecule type" value="Genomic_DNA"/>
</dbReference>